<evidence type="ECO:0000256" key="2">
    <source>
        <dbReference type="ARBA" id="ARBA00023125"/>
    </source>
</evidence>
<evidence type="ECO:0000313" key="5">
    <source>
        <dbReference type="EMBL" id="AYJ86869.1"/>
    </source>
</evidence>
<gene>
    <name evidence="5" type="ORF">D3Y57_14090</name>
</gene>
<dbReference type="InterPro" id="IPR011008">
    <property type="entry name" value="Dimeric_a/b-barrel"/>
</dbReference>
<dbReference type="PROSITE" id="PS00519">
    <property type="entry name" value="HTH_ASNC_1"/>
    <property type="match status" value="1"/>
</dbReference>
<dbReference type="PANTHER" id="PTHR30154">
    <property type="entry name" value="LEUCINE-RESPONSIVE REGULATORY PROTEIN"/>
    <property type="match status" value="1"/>
</dbReference>
<dbReference type="GO" id="GO:0043565">
    <property type="term" value="F:sequence-specific DNA binding"/>
    <property type="evidence" value="ECO:0007669"/>
    <property type="project" value="InterPro"/>
</dbReference>
<dbReference type="PROSITE" id="PS50956">
    <property type="entry name" value="HTH_ASNC_2"/>
    <property type="match status" value="1"/>
</dbReference>
<proteinExistence type="predicted"/>
<evidence type="ECO:0000259" key="4">
    <source>
        <dbReference type="PROSITE" id="PS50956"/>
    </source>
</evidence>
<feature type="domain" description="HTH asnC-type" evidence="4">
    <location>
        <begin position="11"/>
        <end position="73"/>
    </location>
</feature>
<dbReference type="Pfam" id="PF01037">
    <property type="entry name" value="AsnC_trans_reg"/>
    <property type="match status" value="1"/>
</dbReference>
<accession>A0A494TBP7</accession>
<dbReference type="InterPro" id="IPR036390">
    <property type="entry name" value="WH_DNA-bd_sf"/>
</dbReference>
<evidence type="ECO:0000256" key="3">
    <source>
        <dbReference type="ARBA" id="ARBA00023163"/>
    </source>
</evidence>
<keyword evidence="1" id="KW-0805">Transcription regulation</keyword>
<dbReference type="EMBL" id="CP032829">
    <property type="protein sequence ID" value="AYJ86869.1"/>
    <property type="molecule type" value="Genomic_DNA"/>
</dbReference>
<dbReference type="PRINTS" id="PR00033">
    <property type="entry name" value="HTHASNC"/>
</dbReference>
<dbReference type="OrthoDB" id="9813313at2"/>
<evidence type="ECO:0000256" key="1">
    <source>
        <dbReference type="ARBA" id="ARBA00023015"/>
    </source>
</evidence>
<dbReference type="GO" id="GO:0005829">
    <property type="term" value="C:cytosol"/>
    <property type="evidence" value="ECO:0007669"/>
    <property type="project" value="TreeGrafter"/>
</dbReference>
<organism evidence="5 6">
    <name type="scientific">Sphingomonas paeninsulae</name>
    <dbReference type="NCBI Taxonomy" id="2319844"/>
    <lineage>
        <taxon>Bacteria</taxon>
        <taxon>Pseudomonadati</taxon>
        <taxon>Pseudomonadota</taxon>
        <taxon>Alphaproteobacteria</taxon>
        <taxon>Sphingomonadales</taxon>
        <taxon>Sphingomonadaceae</taxon>
        <taxon>Sphingomonas</taxon>
    </lineage>
</organism>
<dbReference type="Gene3D" id="3.30.70.920">
    <property type="match status" value="1"/>
</dbReference>
<dbReference type="SMART" id="SM00344">
    <property type="entry name" value="HTH_ASNC"/>
    <property type="match status" value="1"/>
</dbReference>
<dbReference type="InterPro" id="IPR019885">
    <property type="entry name" value="Tscrpt_reg_HTH_AsnC-type_CS"/>
</dbReference>
<keyword evidence="6" id="KW-1185">Reference proteome</keyword>
<dbReference type="PANTHER" id="PTHR30154:SF34">
    <property type="entry name" value="TRANSCRIPTIONAL REGULATOR AZLB"/>
    <property type="match status" value="1"/>
</dbReference>
<dbReference type="InterPro" id="IPR019888">
    <property type="entry name" value="Tscrpt_reg_AsnC-like"/>
</dbReference>
<dbReference type="KEGG" id="spha:D3Y57_14090"/>
<dbReference type="Pfam" id="PF13412">
    <property type="entry name" value="HTH_24"/>
    <property type="match status" value="1"/>
</dbReference>
<dbReference type="SUPFAM" id="SSF54909">
    <property type="entry name" value="Dimeric alpha+beta barrel"/>
    <property type="match status" value="1"/>
</dbReference>
<dbReference type="RefSeq" id="WP_121153584.1">
    <property type="nucleotide sequence ID" value="NZ_CP032829.1"/>
</dbReference>
<dbReference type="InterPro" id="IPR019887">
    <property type="entry name" value="Tscrpt_reg_AsnC/Lrp_C"/>
</dbReference>
<dbReference type="AlphaFoldDB" id="A0A494TBP7"/>
<keyword evidence="3" id="KW-0804">Transcription</keyword>
<dbReference type="SUPFAM" id="SSF46785">
    <property type="entry name" value="Winged helix' DNA-binding domain"/>
    <property type="match status" value="1"/>
</dbReference>
<reference evidence="5 6" key="1">
    <citation type="submission" date="2018-09" db="EMBL/GenBank/DDBJ databases">
        <title>Sphingomonas peninsula sp. nov., isolated from fildes peninsula, Antarctic soil.</title>
        <authorList>
            <person name="Yingchao G."/>
        </authorList>
    </citation>
    <scope>NUCLEOTIDE SEQUENCE [LARGE SCALE GENOMIC DNA]</scope>
    <source>
        <strain evidence="5 6">YZ-8</strain>
    </source>
</reference>
<dbReference type="Proteomes" id="UP000276254">
    <property type="component" value="Chromosome"/>
</dbReference>
<evidence type="ECO:0000313" key="6">
    <source>
        <dbReference type="Proteomes" id="UP000276254"/>
    </source>
</evidence>
<dbReference type="InterPro" id="IPR000485">
    <property type="entry name" value="AsnC-type_HTH_dom"/>
</dbReference>
<dbReference type="GO" id="GO:0043200">
    <property type="term" value="P:response to amino acid"/>
    <property type="evidence" value="ECO:0007669"/>
    <property type="project" value="TreeGrafter"/>
</dbReference>
<dbReference type="Gene3D" id="1.10.10.10">
    <property type="entry name" value="Winged helix-like DNA-binding domain superfamily/Winged helix DNA-binding domain"/>
    <property type="match status" value="1"/>
</dbReference>
<name>A0A494TBP7_SPHPE</name>
<dbReference type="InterPro" id="IPR036388">
    <property type="entry name" value="WH-like_DNA-bd_sf"/>
</dbReference>
<keyword evidence="2" id="KW-0238">DNA-binding</keyword>
<sequence>MSSSAAGDGTLDALDIRILQTLTKQGRIGWRDLADTIGLSLTPTLRRVRRLESEGYIEGYTAILNEHRLTGSVNAFVSVTLERQSDSALSLFETEITTFHEVMGCYMMTGTADYLIQVVVRDLDHFQLLLRKLTALPHVAHVQTSFALKALIQRSSRVLNMTTAT</sequence>
<protein>
    <submittedName>
        <fullName evidence="5">Lrp/AsnC family transcriptional regulator</fullName>
    </submittedName>
</protein>